<keyword evidence="3" id="KW-1185">Reference proteome</keyword>
<reference evidence="2 3" key="1">
    <citation type="submission" date="2015-05" db="EMBL/GenBank/DDBJ databases">
        <title>Evolution of Trichinella species and genotypes.</title>
        <authorList>
            <person name="Korhonen P.K."/>
            <person name="Edoardo P."/>
            <person name="Giuseppe L.R."/>
            <person name="Gasser R.B."/>
        </authorList>
    </citation>
    <scope>NUCLEOTIDE SEQUENCE [LARGE SCALE GENOMIC DNA]</scope>
    <source>
        <strain evidence="2">ISS10</strain>
    </source>
</reference>
<name>A0A0V1KYT2_9BILA</name>
<evidence type="ECO:0000313" key="1">
    <source>
        <dbReference type="EMBL" id="KRZ47878.1"/>
    </source>
</evidence>
<dbReference type="EMBL" id="JYDW01000192">
    <property type="protein sequence ID" value="KRZ52477.1"/>
    <property type="molecule type" value="Genomic_DNA"/>
</dbReference>
<organism evidence="2 3">
    <name type="scientific">Trichinella nativa</name>
    <dbReference type="NCBI Taxonomy" id="6335"/>
    <lineage>
        <taxon>Eukaryota</taxon>
        <taxon>Metazoa</taxon>
        <taxon>Ecdysozoa</taxon>
        <taxon>Nematoda</taxon>
        <taxon>Enoplea</taxon>
        <taxon>Dorylaimia</taxon>
        <taxon>Trichinellida</taxon>
        <taxon>Trichinellidae</taxon>
        <taxon>Trichinella</taxon>
    </lineage>
</organism>
<gene>
    <name evidence="2" type="ORF">T02_2872</name>
    <name evidence="1" type="ORF">T02_6222</name>
</gene>
<dbReference type="AlphaFoldDB" id="A0A0V1KYT2"/>
<comment type="caution">
    <text evidence="2">The sequence shown here is derived from an EMBL/GenBank/DDBJ whole genome shotgun (WGS) entry which is preliminary data.</text>
</comment>
<evidence type="ECO:0000313" key="3">
    <source>
        <dbReference type="Proteomes" id="UP000054721"/>
    </source>
</evidence>
<proteinExistence type="predicted"/>
<protein>
    <submittedName>
        <fullName evidence="2">Uncharacterized protein</fullName>
    </submittedName>
</protein>
<accession>A0A0V1KYT2</accession>
<sequence length="57" mass="6309">MQCTTSTPAPVQFFSPLLQPSTAPKGWISPTLEITGSVYTGKRQINLQWKPANMMDI</sequence>
<dbReference type="Proteomes" id="UP000054721">
    <property type="component" value="Unassembled WGS sequence"/>
</dbReference>
<dbReference type="EMBL" id="JYDW01000533">
    <property type="protein sequence ID" value="KRZ47878.1"/>
    <property type="molecule type" value="Genomic_DNA"/>
</dbReference>
<evidence type="ECO:0000313" key="2">
    <source>
        <dbReference type="EMBL" id="KRZ52477.1"/>
    </source>
</evidence>